<reference evidence="12 13" key="1">
    <citation type="journal article" date="2021" name="Elife">
        <title>Chloroplast acquisition without the gene transfer in kleptoplastic sea slugs, Plakobranchus ocellatus.</title>
        <authorList>
            <person name="Maeda T."/>
            <person name="Takahashi S."/>
            <person name="Yoshida T."/>
            <person name="Shimamura S."/>
            <person name="Takaki Y."/>
            <person name="Nagai Y."/>
            <person name="Toyoda A."/>
            <person name="Suzuki Y."/>
            <person name="Arimoto A."/>
            <person name="Ishii H."/>
            <person name="Satoh N."/>
            <person name="Nishiyama T."/>
            <person name="Hasebe M."/>
            <person name="Maruyama T."/>
            <person name="Minagawa J."/>
            <person name="Obokata J."/>
            <person name="Shigenobu S."/>
        </authorList>
    </citation>
    <scope>NUCLEOTIDE SEQUENCE [LARGE SCALE GENOMIC DNA]</scope>
</reference>
<dbReference type="GO" id="GO:0005886">
    <property type="term" value="C:plasma membrane"/>
    <property type="evidence" value="ECO:0007669"/>
    <property type="project" value="InterPro"/>
</dbReference>
<dbReference type="InterPro" id="IPR020894">
    <property type="entry name" value="Cadherin_CS"/>
</dbReference>
<keyword evidence="7" id="KW-0325">Glycoprotein</keyword>
<dbReference type="GO" id="GO:0007156">
    <property type="term" value="P:homophilic cell adhesion via plasma membrane adhesion molecules"/>
    <property type="evidence" value="ECO:0007669"/>
    <property type="project" value="InterPro"/>
</dbReference>
<dbReference type="GO" id="GO:0005509">
    <property type="term" value="F:calcium ion binding"/>
    <property type="evidence" value="ECO:0007669"/>
    <property type="project" value="UniProtKB-UniRule"/>
</dbReference>
<evidence type="ECO:0000256" key="7">
    <source>
        <dbReference type="ARBA" id="ARBA00023180"/>
    </source>
</evidence>
<proteinExistence type="predicted"/>
<feature type="domain" description="Cadherin" evidence="11">
    <location>
        <begin position="226"/>
        <end position="335"/>
    </location>
</feature>
<gene>
    <name evidence="12" type="ORF">ElyMa_004712500</name>
</gene>
<dbReference type="Pfam" id="PF23206">
    <property type="entry name" value="PCDH15_12th"/>
    <property type="match status" value="1"/>
</dbReference>
<evidence type="ECO:0000259" key="11">
    <source>
        <dbReference type="PROSITE" id="PS50268"/>
    </source>
</evidence>
<dbReference type="EMBL" id="BMAT01009467">
    <property type="protein sequence ID" value="GFS06755.1"/>
    <property type="molecule type" value="Genomic_DNA"/>
</dbReference>
<name>A0AAV4IA31_9GAST</name>
<organism evidence="12 13">
    <name type="scientific">Elysia marginata</name>
    <dbReference type="NCBI Taxonomy" id="1093978"/>
    <lineage>
        <taxon>Eukaryota</taxon>
        <taxon>Metazoa</taxon>
        <taxon>Spiralia</taxon>
        <taxon>Lophotrochozoa</taxon>
        <taxon>Mollusca</taxon>
        <taxon>Gastropoda</taxon>
        <taxon>Heterobranchia</taxon>
        <taxon>Euthyneura</taxon>
        <taxon>Panpulmonata</taxon>
        <taxon>Sacoglossa</taxon>
        <taxon>Placobranchoidea</taxon>
        <taxon>Plakobranchidae</taxon>
        <taxon>Elysia</taxon>
    </lineage>
</organism>
<evidence type="ECO:0000256" key="8">
    <source>
        <dbReference type="PROSITE-ProRule" id="PRU00043"/>
    </source>
</evidence>
<dbReference type="Pfam" id="PF00028">
    <property type="entry name" value="Cadherin"/>
    <property type="match status" value="1"/>
</dbReference>
<dbReference type="InterPro" id="IPR015919">
    <property type="entry name" value="Cadherin-like_sf"/>
</dbReference>
<evidence type="ECO:0000313" key="12">
    <source>
        <dbReference type="EMBL" id="GFS06755.1"/>
    </source>
</evidence>
<dbReference type="PANTHER" id="PTHR24028:SF328">
    <property type="entry name" value="CADHERIN-3"/>
    <property type="match status" value="1"/>
</dbReference>
<accession>A0AAV4IA31</accession>
<dbReference type="InterPro" id="IPR002126">
    <property type="entry name" value="Cadherin-like_dom"/>
</dbReference>
<keyword evidence="4 8" id="KW-0106">Calcium</keyword>
<dbReference type="SMART" id="SM00112">
    <property type="entry name" value="CA"/>
    <property type="match status" value="2"/>
</dbReference>
<dbReference type="SUPFAM" id="SSF49313">
    <property type="entry name" value="Cadherin-like"/>
    <property type="match status" value="2"/>
</dbReference>
<evidence type="ECO:0000256" key="3">
    <source>
        <dbReference type="ARBA" id="ARBA00022737"/>
    </source>
</evidence>
<comment type="caution">
    <text evidence="12">The sequence shown here is derived from an EMBL/GenBank/DDBJ whole genome shotgun (WGS) entry which is preliminary data.</text>
</comment>
<feature type="compositionally biased region" description="Basic and acidic residues" evidence="9">
    <location>
        <begin position="498"/>
        <end position="508"/>
    </location>
</feature>
<dbReference type="PANTHER" id="PTHR24028">
    <property type="entry name" value="CADHERIN-87A"/>
    <property type="match status" value="1"/>
</dbReference>
<dbReference type="CDD" id="cd11304">
    <property type="entry name" value="Cadherin_repeat"/>
    <property type="match status" value="2"/>
</dbReference>
<evidence type="ECO:0000256" key="6">
    <source>
        <dbReference type="ARBA" id="ARBA00023136"/>
    </source>
</evidence>
<dbReference type="AlphaFoldDB" id="A0AAV4IA31"/>
<dbReference type="Proteomes" id="UP000762676">
    <property type="component" value="Unassembled WGS sequence"/>
</dbReference>
<comment type="subcellular location">
    <subcellularLocation>
        <location evidence="1">Membrane</location>
        <topology evidence="1">Single-pass membrane protein</topology>
    </subcellularLocation>
</comment>
<dbReference type="PROSITE" id="PS00232">
    <property type="entry name" value="CADHERIN_1"/>
    <property type="match status" value="1"/>
</dbReference>
<keyword evidence="13" id="KW-1185">Reference proteome</keyword>
<evidence type="ECO:0000256" key="1">
    <source>
        <dbReference type="ARBA" id="ARBA00004167"/>
    </source>
</evidence>
<keyword evidence="6 10" id="KW-0472">Membrane</keyword>
<evidence type="ECO:0000256" key="9">
    <source>
        <dbReference type="SAM" id="MobiDB-lite"/>
    </source>
</evidence>
<feature type="transmembrane region" description="Helical" evidence="10">
    <location>
        <begin position="430"/>
        <end position="459"/>
    </location>
</feature>
<evidence type="ECO:0000256" key="10">
    <source>
        <dbReference type="SAM" id="Phobius"/>
    </source>
</evidence>
<dbReference type="InterPro" id="IPR056989">
    <property type="entry name" value="PCDH15_12th_dom"/>
</dbReference>
<keyword evidence="5 10" id="KW-1133">Transmembrane helix</keyword>
<sequence>MAADQGEPPRVSNASVLISVKDNNTDVISVVDLSSDHIPLVVGMAMGWRLPLNVTTTNAANVNISAGNEGGWFKLTDDGYIILERNITEVAVFELTVTATSITGYKASQQVQVAAVPLSFDQPDYITTVTENNQAPLSLVDLNSYPESLGIPVVYFLSEPSDVFSIDTSSGSLTLVQQLDREITSIHVLDIRLRLQNEYDGASAARASVVVRVKDKNDNVPNFGSIGPKLRLDIPENITAPWSLATITAFDLDEGLNGLIAYSITDGDATAFSINRDTGNLKLEDNSRFDKLGVSISRLTVLAVDRNGTGQAASLVVEVHSVKQLYQFKLLAPVSSSTFTNNQNAIVRQLSDILSLQLVVDDVLVHSDESGLDTNRADVLIHALDPQTNASVPVDSIQRKVTDKEAEISQVFQSYMDEVTVRKSPSDDGFSAATVALIAIGCIMFVLSIIAILVVVRLWKRQKEYAEREETAVRARQRVEERLARQKETANATASSKISDDPDHEFEM</sequence>
<dbReference type="PROSITE" id="PS50268">
    <property type="entry name" value="CADHERIN_2"/>
    <property type="match status" value="2"/>
</dbReference>
<keyword evidence="2 10" id="KW-0812">Transmembrane</keyword>
<dbReference type="Gene3D" id="2.60.40.60">
    <property type="entry name" value="Cadherins"/>
    <property type="match status" value="2"/>
</dbReference>
<evidence type="ECO:0000256" key="2">
    <source>
        <dbReference type="ARBA" id="ARBA00022692"/>
    </source>
</evidence>
<dbReference type="PRINTS" id="PR00205">
    <property type="entry name" value="CADHERIN"/>
</dbReference>
<evidence type="ECO:0000256" key="4">
    <source>
        <dbReference type="ARBA" id="ARBA00022837"/>
    </source>
</evidence>
<evidence type="ECO:0000256" key="5">
    <source>
        <dbReference type="ARBA" id="ARBA00022989"/>
    </source>
</evidence>
<protein>
    <submittedName>
        <fullName evidence="12">Cadherin-89D</fullName>
    </submittedName>
</protein>
<keyword evidence="3" id="KW-0677">Repeat</keyword>
<feature type="domain" description="Cadherin" evidence="11">
    <location>
        <begin position="121"/>
        <end position="223"/>
    </location>
</feature>
<feature type="region of interest" description="Disordered" evidence="9">
    <location>
        <begin position="484"/>
        <end position="508"/>
    </location>
</feature>
<evidence type="ECO:0000313" key="13">
    <source>
        <dbReference type="Proteomes" id="UP000762676"/>
    </source>
</evidence>
<dbReference type="InterPro" id="IPR050174">
    <property type="entry name" value="Protocadherin/Cadherin-CA"/>
</dbReference>